<keyword evidence="1" id="KW-0175">Coiled coil</keyword>
<organism evidence="3 4">
    <name type="scientific">Spirosoma profusum</name>
    <dbReference type="NCBI Taxonomy" id="2771354"/>
    <lineage>
        <taxon>Bacteria</taxon>
        <taxon>Pseudomonadati</taxon>
        <taxon>Bacteroidota</taxon>
        <taxon>Cytophagia</taxon>
        <taxon>Cytophagales</taxon>
        <taxon>Cytophagaceae</taxon>
        <taxon>Spirosoma</taxon>
    </lineage>
</organism>
<dbReference type="InterPro" id="IPR010559">
    <property type="entry name" value="Sig_transdc_His_kin_internal"/>
</dbReference>
<keyword evidence="3" id="KW-0418">Kinase</keyword>
<feature type="domain" description="Signal transduction histidine kinase internal region" evidence="2">
    <location>
        <begin position="41"/>
        <end position="118"/>
    </location>
</feature>
<comment type="caution">
    <text evidence="3">The sequence shown here is derived from an EMBL/GenBank/DDBJ whole genome shotgun (WGS) entry which is preliminary data.</text>
</comment>
<evidence type="ECO:0000256" key="1">
    <source>
        <dbReference type="SAM" id="Coils"/>
    </source>
</evidence>
<dbReference type="Proteomes" id="UP000598820">
    <property type="component" value="Unassembled WGS sequence"/>
</dbReference>
<name>A0A927AWT6_9BACT</name>
<gene>
    <name evidence="3" type="ORF">IC229_34900</name>
</gene>
<evidence type="ECO:0000313" key="4">
    <source>
        <dbReference type="Proteomes" id="UP000598820"/>
    </source>
</evidence>
<keyword evidence="3" id="KW-0808">Transferase</keyword>
<feature type="coiled-coil region" evidence="1">
    <location>
        <begin position="24"/>
        <end position="51"/>
    </location>
</feature>
<protein>
    <submittedName>
        <fullName evidence="3">Histidine kinase</fullName>
    </submittedName>
</protein>
<dbReference type="InterPro" id="IPR050640">
    <property type="entry name" value="Bact_2-comp_sensor_kinase"/>
</dbReference>
<dbReference type="PANTHER" id="PTHR34220:SF7">
    <property type="entry name" value="SENSOR HISTIDINE KINASE YPDA"/>
    <property type="match status" value="1"/>
</dbReference>
<dbReference type="AlphaFoldDB" id="A0A927AWT6"/>
<dbReference type="GO" id="GO:0000155">
    <property type="term" value="F:phosphorelay sensor kinase activity"/>
    <property type="evidence" value="ECO:0007669"/>
    <property type="project" value="InterPro"/>
</dbReference>
<keyword evidence="4" id="KW-1185">Reference proteome</keyword>
<evidence type="ECO:0000259" key="2">
    <source>
        <dbReference type="Pfam" id="PF06580"/>
    </source>
</evidence>
<reference evidence="3" key="1">
    <citation type="submission" date="2020-09" db="EMBL/GenBank/DDBJ databases">
        <authorList>
            <person name="Kim M.K."/>
        </authorList>
    </citation>
    <scope>NUCLEOTIDE SEQUENCE</scope>
    <source>
        <strain evidence="3">BT702</strain>
    </source>
</reference>
<proteinExistence type="predicted"/>
<sequence length="243" mass="27147">MLAGLRGSITVGGVAAAIHLLKCFQEKQQTALQLEKEKANAELQILKAQVHPHFLFNTLNTIYSCTQDVSQKASGMILGLSHLLRYILYDCNQPLVPLQKELTMISDYLQLEQARYDQGLDMAVQLPKTTHHLIAPLLLLPFLENAFKHGASRMIESPWISLTLTLHDDILAMKLINGKPADPKHSLPGIGIANVRKRLALSYPDQHELAIHDEEEMYIVNLTLTLTHVYAEPVKPVYTGIAD</sequence>
<dbReference type="EMBL" id="JACWZY010000075">
    <property type="protein sequence ID" value="MBD2705839.1"/>
    <property type="molecule type" value="Genomic_DNA"/>
</dbReference>
<evidence type="ECO:0000313" key="3">
    <source>
        <dbReference type="EMBL" id="MBD2705839.1"/>
    </source>
</evidence>
<dbReference type="PANTHER" id="PTHR34220">
    <property type="entry name" value="SENSOR HISTIDINE KINASE YPDA"/>
    <property type="match status" value="1"/>
</dbReference>
<dbReference type="GO" id="GO:0016020">
    <property type="term" value="C:membrane"/>
    <property type="evidence" value="ECO:0007669"/>
    <property type="project" value="InterPro"/>
</dbReference>
<dbReference type="Pfam" id="PF06580">
    <property type="entry name" value="His_kinase"/>
    <property type="match status" value="1"/>
</dbReference>
<accession>A0A927AWT6</accession>